<gene>
    <name evidence="10" type="primary">Contig658.g728</name>
    <name evidence="10" type="ORF">STYLEM_19156</name>
</gene>
<comment type="subcellular location">
    <subcellularLocation>
        <location evidence="1">Cell membrane</location>
        <topology evidence="1">Single-pass type I membrane protein</topology>
    </subcellularLocation>
</comment>
<feature type="region of interest" description="Disordered" evidence="7">
    <location>
        <begin position="513"/>
        <end position="543"/>
    </location>
</feature>
<evidence type="ECO:0000256" key="1">
    <source>
        <dbReference type="ARBA" id="ARBA00004251"/>
    </source>
</evidence>
<feature type="transmembrane region" description="Helical" evidence="8">
    <location>
        <begin position="869"/>
        <end position="892"/>
    </location>
</feature>
<keyword evidence="4" id="KW-0732">Signal</keyword>
<dbReference type="GO" id="GO:0038023">
    <property type="term" value="F:signaling receptor activity"/>
    <property type="evidence" value="ECO:0007669"/>
    <property type="project" value="InterPro"/>
</dbReference>
<dbReference type="InterPro" id="IPR000479">
    <property type="entry name" value="CIMR_rpt"/>
</dbReference>
<keyword evidence="3" id="KW-1003">Cell membrane</keyword>
<evidence type="ECO:0000256" key="4">
    <source>
        <dbReference type="ARBA" id="ARBA00022729"/>
    </source>
</evidence>
<feature type="domain" description="MRH" evidence="9">
    <location>
        <begin position="649"/>
        <end position="795"/>
    </location>
</feature>
<evidence type="ECO:0000256" key="6">
    <source>
        <dbReference type="ARBA" id="ARBA00023180"/>
    </source>
</evidence>
<keyword evidence="8" id="KW-1133">Transmembrane helix</keyword>
<dbReference type="AlphaFoldDB" id="A0A078B745"/>
<accession>A0A078B745</accession>
<evidence type="ECO:0000256" key="5">
    <source>
        <dbReference type="ARBA" id="ARBA00023157"/>
    </source>
</evidence>
<dbReference type="GO" id="GO:0005886">
    <property type="term" value="C:plasma membrane"/>
    <property type="evidence" value="ECO:0007669"/>
    <property type="project" value="UniProtKB-SubCell"/>
</dbReference>
<dbReference type="SUPFAM" id="SSF57184">
    <property type="entry name" value="Growth factor receptor domain"/>
    <property type="match status" value="1"/>
</dbReference>
<evidence type="ECO:0000313" key="11">
    <source>
        <dbReference type="Proteomes" id="UP000039865"/>
    </source>
</evidence>
<dbReference type="InterPro" id="IPR009011">
    <property type="entry name" value="Man6P_isomerase_rcpt-bd_dom_sf"/>
</dbReference>
<proteinExistence type="inferred from homology"/>
<evidence type="ECO:0000259" key="9">
    <source>
        <dbReference type="PROSITE" id="PS51914"/>
    </source>
</evidence>
<reference evidence="10 11" key="1">
    <citation type="submission" date="2014-06" db="EMBL/GenBank/DDBJ databases">
        <authorList>
            <person name="Swart Estienne"/>
        </authorList>
    </citation>
    <scope>NUCLEOTIDE SEQUENCE [LARGE SCALE GENOMIC DNA]</scope>
    <source>
        <strain evidence="10 11">130c</strain>
    </source>
</reference>
<dbReference type="GO" id="GO:0007041">
    <property type="term" value="P:lysosomal transport"/>
    <property type="evidence" value="ECO:0007669"/>
    <property type="project" value="InterPro"/>
</dbReference>
<evidence type="ECO:0000256" key="7">
    <source>
        <dbReference type="SAM" id="MobiDB-lite"/>
    </source>
</evidence>
<comment type="similarity">
    <text evidence="2">Belongs to the ELAPOR family.</text>
</comment>
<evidence type="ECO:0000256" key="2">
    <source>
        <dbReference type="ARBA" id="ARBA00007627"/>
    </source>
</evidence>
<feature type="compositionally biased region" description="Basic and acidic residues" evidence="7">
    <location>
        <begin position="513"/>
        <end position="539"/>
    </location>
</feature>
<evidence type="ECO:0000313" key="10">
    <source>
        <dbReference type="EMBL" id="CDW90016.1"/>
    </source>
</evidence>
<dbReference type="PROSITE" id="PS51914">
    <property type="entry name" value="MRH"/>
    <property type="match status" value="1"/>
</dbReference>
<evidence type="ECO:0000256" key="8">
    <source>
        <dbReference type="SAM" id="Phobius"/>
    </source>
</evidence>
<sequence length="927" mass="107333">MTRSAFYYYPQSYECDESSEVLKPRVDGLSCTQECDAGSFSDFNITNNRVEQTCSLCPANTYSVPGLFVDGQMGDWLVYHSQYQKMQAIQPFEFHCLYLDQLKRWIQDKDCEPWRPLKNGIVAGQSDQHDTEVAFEIIYMADFVKPGYVEFKYKKDSFQIDNVRNGFFEFFVNDQEVFVDRLNENHKWKVQSQQIDSPGKKKLRWVYKKHNGQNSGTSLLVELEYVKIIGTKQAATECIPCVKGYSTKGSDRCDSCEANYYFDTKADIDLCKPCAQDQYSFPGSVGQDSCIKRHPCTDKDHIMSFSECIDGSRQVSYQYIQPIQCDFRNFMLPVQKTESCTQCTQQNQYLNKSSNECQTCPNNTYLSYEQEIPKCIKCQSGQEQVKEEKYEMFDKVPDTFHKVCTVINSEVANPKICNFGYGVPRGVRVILRKYIQITNERIGEVQIKYKALKLNQDEKVQILLNGHVKRNYFHQTLTLDETLQDENDKEMQYNIKLEENSYVLDIAFQTDTDLDKPSEGEVQDARDVQKVKQQQDPDKNVQNAEQTTDVINAHKIAQILMQGVHANNVQYTHFLHLIRLCKQILLLKFIISCIVYDRIQLKNHIQVHPHQLDSQSVCSYYIVDNYCENQIMGPILHHEQNLLTQQQTSEMFFFADHKKFELRTYEYHELKESNQIGYIFGLFPFQESSTEVIQNEILQNNDKLSEKCLSAISFMRIKQNLGSKISQVFNITKNGYTVRYDQGDKCKHDAKQNYSSEIRYICNVNSDDMGWPVYSSKQGDCHYIFEWQSKYACTQCLINQVMTVRSPCENGVRNVAHYPLENCIIQSQAELVTAKLYIEDSAADNSLYVDDQGYSETCYLHEEILINPILIWSLIGVLITLLLLIVIICIVCHKHKDLKSKYDVLGDGGEGDAQYGDQKSLKYDSQT</sequence>
<dbReference type="GO" id="GO:0005537">
    <property type="term" value="F:D-mannose binding"/>
    <property type="evidence" value="ECO:0007669"/>
    <property type="project" value="InterPro"/>
</dbReference>
<dbReference type="Pfam" id="PF00878">
    <property type="entry name" value="CIMR"/>
    <property type="match status" value="1"/>
</dbReference>
<dbReference type="Proteomes" id="UP000039865">
    <property type="component" value="Unassembled WGS sequence"/>
</dbReference>
<keyword evidence="8" id="KW-0472">Membrane</keyword>
<name>A0A078B745_STYLE</name>
<keyword evidence="5" id="KW-1015">Disulfide bond</keyword>
<evidence type="ECO:0000256" key="3">
    <source>
        <dbReference type="ARBA" id="ARBA00022475"/>
    </source>
</evidence>
<dbReference type="SUPFAM" id="SSF50911">
    <property type="entry name" value="Mannose 6-phosphate receptor domain"/>
    <property type="match status" value="1"/>
</dbReference>
<dbReference type="EMBL" id="CCKQ01018079">
    <property type="protein sequence ID" value="CDW90016.1"/>
    <property type="molecule type" value="Genomic_DNA"/>
</dbReference>
<dbReference type="InterPro" id="IPR009030">
    <property type="entry name" value="Growth_fac_rcpt_cys_sf"/>
</dbReference>
<dbReference type="InterPro" id="IPR044865">
    <property type="entry name" value="MRH_dom"/>
</dbReference>
<keyword evidence="6" id="KW-0325">Glycoprotein</keyword>
<organism evidence="10 11">
    <name type="scientific">Stylonychia lemnae</name>
    <name type="common">Ciliate</name>
    <dbReference type="NCBI Taxonomy" id="5949"/>
    <lineage>
        <taxon>Eukaryota</taxon>
        <taxon>Sar</taxon>
        <taxon>Alveolata</taxon>
        <taxon>Ciliophora</taxon>
        <taxon>Intramacronucleata</taxon>
        <taxon>Spirotrichea</taxon>
        <taxon>Stichotrichia</taxon>
        <taxon>Sporadotrichida</taxon>
        <taxon>Oxytrichidae</taxon>
        <taxon>Stylonychinae</taxon>
        <taxon>Stylonychia</taxon>
    </lineage>
</organism>
<dbReference type="InParanoid" id="A0A078B745"/>
<dbReference type="Gene3D" id="2.70.130.10">
    <property type="entry name" value="Mannose-6-phosphate receptor binding domain"/>
    <property type="match status" value="1"/>
</dbReference>
<keyword evidence="8" id="KW-0812">Transmembrane</keyword>
<dbReference type="InterPro" id="IPR039181">
    <property type="entry name" value="Elapor1/2"/>
</dbReference>
<dbReference type="PANTHER" id="PTHR22727:SF15">
    <property type="entry name" value="MRH DOMAIN-CONTAINING PROTEIN"/>
    <property type="match status" value="1"/>
</dbReference>
<dbReference type="SMART" id="SM01411">
    <property type="entry name" value="Ephrin_rec_like"/>
    <property type="match status" value="3"/>
</dbReference>
<protein>
    <recommendedName>
        <fullName evidence="9">MRH domain-containing protein</fullName>
    </recommendedName>
</protein>
<dbReference type="OrthoDB" id="439917at2759"/>
<dbReference type="PANTHER" id="PTHR22727">
    <property type="entry name" value="PROTEIN CBG13728"/>
    <property type="match status" value="1"/>
</dbReference>
<keyword evidence="11" id="KW-1185">Reference proteome</keyword>